<dbReference type="EMBL" id="LJIJ01000733">
    <property type="protein sequence ID" value="ODM94918.1"/>
    <property type="molecule type" value="Genomic_DNA"/>
</dbReference>
<protein>
    <submittedName>
        <fullName evidence="1">Uncharacterized protein</fullName>
    </submittedName>
</protein>
<proteinExistence type="predicted"/>
<reference evidence="1 2" key="1">
    <citation type="journal article" date="2016" name="Genome Biol. Evol.">
        <title>Gene Family Evolution Reflects Adaptation to Soil Environmental Stressors in the Genome of the Collembolan Orchesella cincta.</title>
        <authorList>
            <person name="Faddeeva-Vakhrusheva A."/>
            <person name="Derks M.F."/>
            <person name="Anvar S.Y."/>
            <person name="Agamennone V."/>
            <person name="Suring W."/>
            <person name="Smit S."/>
            <person name="van Straalen N.M."/>
            <person name="Roelofs D."/>
        </authorList>
    </citation>
    <scope>NUCLEOTIDE SEQUENCE [LARGE SCALE GENOMIC DNA]</scope>
    <source>
        <tissue evidence="1">Mixed pool</tissue>
    </source>
</reference>
<feature type="non-terminal residue" evidence="1">
    <location>
        <position position="274"/>
    </location>
</feature>
<comment type="caution">
    <text evidence="1">The sequence shown here is derived from an EMBL/GenBank/DDBJ whole genome shotgun (WGS) entry which is preliminary data.</text>
</comment>
<keyword evidence="2" id="KW-1185">Reference proteome</keyword>
<dbReference type="AlphaFoldDB" id="A0A1D2MPU2"/>
<organism evidence="1 2">
    <name type="scientific">Orchesella cincta</name>
    <name type="common">Springtail</name>
    <name type="synonym">Podura cincta</name>
    <dbReference type="NCBI Taxonomy" id="48709"/>
    <lineage>
        <taxon>Eukaryota</taxon>
        <taxon>Metazoa</taxon>
        <taxon>Ecdysozoa</taxon>
        <taxon>Arthropoda</taxon>
        <taxon>Hexapoda</taxon>
        <taxon>Collembola</taxon>
        <taxon>Entomobryomorpha</taxon>
        <taxon>Entomobryoidea</taxon>
        <taxon>Orchesellidae</taxon>
        <taxon>Orchesellinae</taxon>
        <taxon>Orchesella</taxon>
    </lineage>
</organism>
<sequence length="274" mass="30178">MIQNKGLTNSDDNPMDNESNIMGDCKVRVYAPNEGKYTKKIHLEQCSDSANSPVISEGVRYETPLYSNKLGARFHGATLKCVQIVENDIVSSANCSEVDVLPLIHPLIESTSQLTLEKSNADPKEVGGASAEEIALLTTPSSLLYDFSHNVPDSLWEEDLLKTIVSLINSMYGDHDANKAELYLQLKEKLRFIKKFSILEKKLMDSANGDQLRIQFMLNAVRDVGTEIGTEAAVVHLSKLMMKKGLSDGAVTIFLSRLAFSRDPSIKGLKALGK</sequence>
<evidence type="ECO:0000313" key="1">
    <source>
        <dbReference type="EMBL" id="ODM94918.1"/>
    </source>
</evidence>
<name>A0A1D2MPU2_ORCCI</name>
<dbReference type="Proteomes" id="UP000094527">
    <property type="component" value="Unassembled WGS sequence"/>
</dbReference>
<gene>
    <name evidence="1" type="ORF">Ocin01_11758</name>
</gene>
<accession>A0A1D2MPU2</accession>
<evidence type="ECO:0000313" key="2">
    <source>
        <dbReference type="Proteomes" id="UP000094527"/>
    </source>
</evidence>